<sequence>MQTELENLRLVLSSPRPRAPSTLTGYLSVANQFLTWLGDRIPPDDMDLRRYFLKRRDEGISENTLRTDFAKLKKLYLANQWDWKFVAEDRPEAPLEIDTPAFTREEVSELIKNRELYSNAECFYLAVATIYAPRRIELARIKKRDIRDNTLRIDTAKHGEKRTHLIPNEIMPYIEAYRPRENNVSSLSAMFGRICKKGLGEKKKGYGWHSFRYTLDTLLPGALAKADKPLTLVGYFLRWSRKSTGSRFLGTPMGGVYARPEILSSDPFFADREVLEVHPFLPLWSMGTSKPCNQNLAPLKA</sequence>
<comment type="caution">
    <text evidence="2">The sequence shown here is derived from an EMBL/GenBank/DDBJ whole genome shotgun (WGS) entry which is preliminary data.</text>
</comment>
<evidence type="ECO:0008006" key="3">
    <source>
        <dbReference type="Google" id="ProtNLM"/>
    </source>
</evidence>
<dbReference type="GO" id="GO:0015074">
    <property type="term" value="P:DNA integration"/>
    <property type="evidence" value="ECO:0007669"/>
    <property type="project" value="InterPro"/>
</dbReference>
<protein>
    <recommendedName>
        <fullName evidence="3">Tyr recombinase domain-containing protein</fullName>
    </recommendedName>
</protein>
<dbReference type="AlphaFoldDB" id="A0A0F9HKA7"/>
<organism evidence="2">
    <name type="scientific">marine sediment metagenome</name>
    <dbReference type="NCBI Taxonomy" id="412755"/>
    <lineage>
        <taxon>unclassified sequences</taxon>
        <taxon>metagenomes</taxon>
        <taxon>ecological metagenomes</taxon>
    </lineage>
</organism>
<gene>
    <name evidence="2" type="ORF">LCGC14_1692550</name>
</gene>
<accession>A0A0F9HKA7</accession>
<keyword evidence="1" id="KW-0233">DNA recombination</keyword>
<dbReference type="Gene3D" id="1.10.443.10">
    <property type="entry name" value="Intergrase catalytic core"/>
    <property type="match status" value="1"/>
</dbReference>
<reference evidence="2" key="1">
    <citation type="journal article" date="2015" name="Nature">
        <title>Complex archaea that bridge the gap between prokaryotes and eukaryotes.</title>
        <authorList>
            <person name="Spang A."/>
            <person name="Saw J.H."/>
            <person name="Jorgensen S.L."/>
            <person name="Zaremba-Niedzwiedzka K."/>
            <person name="Martijn J."/>
            <person name="Lind A.E."/>
            <person name="van Eijk R."/>
            <person name="Schleper C."/>
            <person name="Guy L."/>
            <person name="Ettema T.J."/>
        </authorList>
    </citation>
    <scope>NUCLEOTIDE SEQUENCE</scope>
</reference>
<dbReference type="InterPro" id="IPR011010">
    <property type="entry name" value="DNA_brk_join_enz"/>
</dbReference>
<dbReference type="InterPro" id="IPR013762">
    <property type="entry name" value="Integrase-like_cat_sf"/>
</dbReference>
<dbReference type="GO" id="GO:0003677">
    <property type="term" value="F:DNA binding"/>
    <property type="evidence" value="ECO:0007669"/>
    <property type="project" value="InterPro"/>
</dbReference>
<evidence type="ECO:0000313" key="2">
    <source>
        <dbReference type="EMBL" id="KKM15781.1"/>
    </source>
</evidence>
<dbReference type="SUPFAM" id="SSF56349">
    <property type="entry name" value="DNA breaking-rejoining enzymes"/>
    <property type="match status" value="1"/>
</dbReference>
<dbReference type="GO" id="GO:0006310">
    <property type="term" value="P:DNA recombination"/>
    <property type="evidence" value="ECO:0007669"/>
    <property type="project" value="UniProtKB-KW"/>
</dbReference>
<evidence type="ECO:0000256" key="1">
    <source>
        <dbReference type="ARBA" id="ARBA00023172"/>
    </source>
</evidence>
<proteinExistence type="predicted"/>
<name>A0A0F9HKA7_9ZZZZ</name>
<dbReference type="EMBL" id="LAZR01014825">
    <property type="protein sequence ID" value="KKM15781.1"/>
    <property type="molecule type" value="Genomic_DNA"/>
</dbReference>